<sequence length="607" mass="67310">MSSESKHIRNFSIIAHIDHGKSTLADRMLELTGTIEKRKMRDQALDTMDLERERGITIKMTPVRMDYTHGGVQYVLNLIDTPGHIDFAYEVSRALKAVDGAILLVDATQGVQAQTLSVLETARGLGLMIIPVVSKIDSPLARKDEVRDELARLLAVDKADVLFVSGRTGEGVEMLLEELIRRIPDPKEDGEGTRALVFDFKYSTHRGIVLYVRVFGGTLEEKGDMQFAATGMRFKVLEVGTLGPGEKPASALRSGEIGYVVTGIKEAGRAVVGDTVTTFLNPVPALPGYKNPQAVVWASLFPESQDDFSGLKLALEALKLLDPSLTFEEELSPVLGRGFRAGFLGMLHLEIVLERMKREFGAHLLVASPSIVYEVVPAQGGSASGGKEGERYLVYSPAEFPEHGAYKEVYEPVVRAHIITPTEYMGAVIQSLYRHEAEVGESENWSGNRVSFKAKLPLRELMRGFFDELKNISSGYASFSYEIIGSQKADVVRLDILVADERIPAFSQVVARASVYDEAKRAVERLHAVLPRQLFVAKIQGVAQGRILSSKTLPALKKDVTGYLYGGDITRKRKLWEKQKRGKKKLKELGRVEIPHEVFLKMLRRED</sequence>
<dbReference type="PROSITE" id="PS51722">
    <property type="entry name" value="G_TR_2"/>
    <property type="match status" value="1"/>
</dbReference>
<dbReference type="Gene3D" id="3.30.70.240">
    <property type="match status" value="1"/>
</dbReference>
<dbReference type="EC" id="3.6.5.n1" evidence="6"/>
<comment type="similarity">
    <text evidence="1 6">Belongs to the TRAFAC class translation factor GTPase superfamily. Classic translation factor GTPase family. LepA subfamily.</text>
</comment>
<dbReference type="CDD" id="cd03709">
    <property type="entry name" value="lepA_C"/>
    <property type="match status" value="1"/>
</dbReference>
<dbReference type="InterPro" id="IPR027417">
    <property type="entry name" value="P-loop_NTPase"/>
</dbReference>
<dbReference type="InterPro" id="IPR009000">
    <property type="entry name" value="Transl_B-barrel_sf"/>
</dbReference>
<dbReference type="AlphaFoldDB" id="A0A1G2DFU4"/>
<dbReference type="InterPro" id="IPR013842">
    <property type="entry name" value="LepA_CTD"/>
</dbReference>
<gene>
    <name evidence="6" type="primary">lepA</name>
    <name evidence="8" type="ORF">A3D67_01765</name>
</gene>
<dbReference type="InterPro" id="IPR038363">
    <property type="entry name" value="LepA_C_sf"/>
</dbReference>
<dbReference type="GO" id="GO:0045727">
    <property type="term" value="P:positive regulation of translation"/>
    <property type="evidence" value="ECO:0007669"/>
    <property type="project" value="UniProtKB-UniRule"/>
</dbReference>
<dbReference type="GO" id="GO:0003924">
    <property type="term" value="F:GTPase activity"/>
    <property type="evidence" value="ECO:0007669"/>
    <property type="project" value="UniProtKB-UniRule"/>
</dbReference>
<dbReference type="Pfam" id="PF00679">
    <property type="entry name" value="EFG_C"/>
    <property type="match status" value="1"/>
</dbReference>
<comment type="catalytic activity">
    <reaction evidence="6">
        <text>GTP + H2O = GDP + phosphate + H(+)</text>
        <dbReference type="Rhea" id="RHEA:19669"/>
        <dbReference type="ChEBI" id="CHEBI:15377"/>
        <dbReference type="ChEBI" id="CHEBI:15378"/>
        <dbReference type="ChEBI" id="CHEBI:37565"/>
        <dbReference type="ChEBI" id="CHEBI:43474"/>
        <dbReference type="ChEBI" id="CHEBI:58189"/>
        <dbReference type="EC" id="3.6.5.n1"/>
    </reaction>
</comment>
<evidence type="ECO:0000256" key="6">
    <source>
        <dbReference type="HAMAP-Rule" id="MF_00071"/>
    </source>
</evidence>
<dbReference type="SMART" id="SM00838">
    <property type="entry name" value="EFG_C"/>
    <property type="match status" value="1"/>
</dbReference>
<dbReference type="Proteomes" id="UP000178099">
    <property type="component" value="Unassembled WGS sequence"/>
</dbReference>
<evidence type="ECO:0000256" key="2">
    <source>
        <dbReference type="ARBA" id="ARBA00022741"/>
    </source>
</evidence>
<dbReference type="Pfam" id="PF06421">
    <property type="entry name" value="LepA_C"/>
    <property type="match status" value="1"/>
</dbReference>
<protein>
    <recommendedName>
        <fullName evidence="6">Elongation factor 4</fullName>
        <shortName evidence="6">EF-4</shortName>
        <ecNumber evidence="6">3.6.5.n1</ecNumber>
    </recommendedName>
    <alternativeName>
        <fullName evidence="6">Ribosomal back-translocase LepA</fullName>
    </alternativeName>
</protein>
<keyword evidence="2 6" id="KW-0547">Nucleotide-binding</keyword>
<dbReference type="PANTHER" id="PTHR43512:SF4">
    <property type="entry name" value="TRANSLATION FACTOR GUF1 HOMOLOG, CHLOROPLASTIC"/>
    <property type="match status" value="1"/>
</dbReference>
<keyword evidence="6" id="KW-1003">Cell membrane</keyword>
<feature type="domain" description="Tr-type G" evidence="7">
    <location>
        <begin position="6"/>
        <end position="187"/>
    </location>
</feature>
<name>A0A1G2DFU4_9BACT</name>
<comment type="caution">
    <text evidence="8">The sequence shown here is derived from an EMBL/GenBank/DDBJ whole genome shotgun (WGS) entry which is preliminary data.</text>
</comment>
<dbReference type="Gene3D" id="3.30.70.870">
    <property type="entry name" value="Elongation Factor G (Translational Gtpase), domain 3"/>
    <property type="match status" value="1"/>
</dbReference>
<dbReference type="NCBIfam" id="TIGR01393">
    <property type="entry name" value="lepA"/>
    <property type="match status" value="1"/>
</dbReference>
<evidence type="ECO:0000313" key="9">
    <source>
        <dbReference type="Proteomes" id="UP000178099"/>
    </source>
</evidence>
<evidence type="ECO:0000256" key="5">
    <source>
        <dbReference type="ARBA" id="ARBA00023134"/>
    </source>
</evidence>
<dbReference type="InterPro" id="IPR000795">
    <property type="entry name" value="T_Tr_GTP-bd_dom"/>
</dbReference>
<evidence type="ECO:0000313" key="8">
    <source>
        <dbReference type="EMBL" id="OGZ12505.1"/>
    </source>
</evidence>
<comment type="function">
    <text evidence="6">Required for accurate and efficient protein synthesis under certain stress conditions. May act as a fidelity factor of the translation reaction, by catalyzing a one-codon backward translocation of tRNAs on improperly translocated ribosomes. Back-translocation proceeds from a post-translocation (POST) complex to a pre-translocation (PRE) complex, thus giving elongation factor G a second chance to translocate the tRNAs correctly. Binds to ribosomes in a GTP-dependent manner.</text>
</comment>
<dbReference type="Gene3D" id="3.30.70.2570">
    <property type="entry name" value="Elongation factor 4, C-terminal domain"/>
    <property type="match status" value="1"/>
</dbReference>
<dbReference type="PROSITE" id="PS00301">
    <property type="entry name" value="G_TR_1"/>
    <property type="match status" value="1"/>
</dbReference>
<feature type="binding site" evidence="6">
    <location>
        <begin position="134"/>
        <end position="137"/>
    </location>
    <ligand>
        <name>GTP</name>
        <dbReference type="ChEBI" id="CHEBI:37565"/>
    </ligand>
</feature>
<dbReference type="Pfam" id="PF00009">
    <property type="entry name" value="GTP_EFTU"/>
    <property type="match status" value="1"/>
</dbReference>
<dbReference type="GO" id="GO:0005525">
    <property type="term" value="F:GTP binding"/>
    <property type="evidence" value="ECO:0007669"/>
    <property type="project" value="UniProtKB-UniRule"/>
</dbReference>
<reference evidence="8 9" key="1">
    <citation type="journal article" date="2016" name="Nat. Commun.">
        <title>Thousands of microbial genomes shed light on interconnected biogeochemical processes in an aquifer system.</title>
        <authorList>
            <person name="Anantharaman K."/>
            <person name="Brown C.T."/>
            <person name="Hug L.A."/>
            <person name="Sharon I."/>
            <person name="Castelle C.J."/>
            <person name="Probst A.J."/>
            <person name="Thomas B.C."/>
            <person name="Singh A."/>
            <person name="Wilkins M.J."/>
            <person name="Karaoz U."/>
            <person name="Brodie E.L."/>
            <person name="Williams K.H."/>
            <person name="Hubbard S.S."/>
            <person name="Banfield J.F."/>
        </authorList>
    </citation>
    <scope>NUCLEOTIDE SEQUENCE [LARGE SCALE GENOMIC DNA]</scope>
</reference>
<dbReference type="InterPro" id="IPR035647">
    <property type="entry name" value="EFG_III/V"/>
</dbReference>
<keyword evidence="6" id="KW-0472">Membrane</keyword>
<evidence type="ECO:0000256" key="1">
    <source>
        <dbReference type="ARBA" id="ARBA00005454"/>
    </source>
</evidence>
<evidence type="ECO:0000259" key="7">
    <source>
        <dbReference type="PROSITE" id="PS51722"/>
    </source>
</evidence>
<dbReference type="HAMAP" id="MF_00071">
    <property type="entry name" value="LepA"/>
    <property type="match status" value="1"/>
</dbReference>
<dbReference type="CDD" id="cd01890">
    <property type="entry name" value="LepA"/>
    <property type="match status" value="1"/>
</dbReference>
<keyword evidence="3 6" id="KW-0378">Hydrolase</keyword>
<dbReference type="InterPro" id="IPR031157">
    <property type="entry name" value="G_TR_CS"/>
</dbReference>
<dbReference type="PRINTS" id="PR00315">
    <property type="entry name" value="ELONGATNFCT"/>
</dbReference>
<comment type="subcellular location">
    <subcellularLocation>
        <location evidence="6">Cell membrane</location>
        <topology evidence="6">Peripheral membrane protein</topology>
        <orientation evidence="6">Cytoplasmic side</orientation>
    </subcellularLocation>
</comment>
<dbReference type="PANTHER" id="PTHR43512">
    <property type="entry name" value="TRANSLATION FACTOR GUF1-RELATED"/>
    <property type="match status" value="1"/>
</dbReference>
<dbReference type="NCBIfam" id="TIGR00231">
    <property type="entry name" value="small_GTP"/>
    <property type="match status" value="1"/>
</dbReference>
<dbReference type="InterPro" id="IPR005225">
    <property type="entry name" value="Small_GTP-bd"/>
</dbReference>
<evidence type="ECO:0000256" key="4">
    <source>
        <dbReference type="ARBA" id="ARBA00022917"/>
    </source>
</evidence>
<dbReference type="SUPFAM" id="SSF50447">
    <property type="entry name" value="Translation proteins"/>
    <property type="match status" value="1"/>
</dbReference>
<organism evidence="8 9">
    <name type="scientific">Candidatus Lloydbacteria bacterium RIFCSPHIGHO2_02_FULL_51_22</name>
    <dbReference type="NCBI Taxonomy" id="1798663"/>
    <lineage>
        <taxon>Bacteria</taxon>
        <taxon>Candidatus Lloydiibacteriota</taxon>
    </lineage>
</organism>
<dbReference type="SUPFAM" id="SSF52540">
    <property type="entry name" value="P-loop containing nucleoside triphosphate hydrolases"/>
    <property type="match status" value="1"/>
</dbReference>
<dbReference type="InterPro" id="IPR035654">
    <property type="entry name" value="LepA_IV"/>
</dbReference>
<accession>A0A1G2DFU4</accession>
<proteinExistence type="inferred from homology"/>
<dbReference type="InterPro" id="IPR000640">
    <property type="entry name" value="EFG_V-like"/>
</dbReference>
<evidence type="ECO:0000256" key="3">
    <source>
        <dbReference type="ARBA" id="ARBA00022801"/>
    </source>
</evidence>
<keyword evidence="4 6" id="KW-0648">Protein biosynthesis</keyword>
<keyword evidence="8" id="KW-0251">Elongation factor</keyword>
<dbReference type="Gene3D" id="2.40.30.10">
    <property type="entry name" value="Translation factors"/>
    <property type="match status" value="1"/>
</dbReference>
<dbReference type="GO" id="GO:0005886">
    <property type="term" value="C:plasma membrane"/>
    <property type="evidence" value="ECO:0007669"/>
    <property type="project" value="UniProtKB-SubCell"/>
</dbReference>
<dbReference type="SUPFAM" id="SSF54980">
    <property type="entry name" value="EF-G C-terminal domain-like"/>
    <property type="match status" value="2"/>
</dbReference>
<dbReference type="InterPro" id="IPR006297">
    <property type="entry name" value="EF-4"/>
</dbReference>
<dbReference type="EMBL" id="MHLN01000004">
    <property type="protein sequence ID" value="OGZ12505.1"/>
    <property type="molecule type" value="Genomic_DNA"/>
</dbReference>
<keyword evidence="5 6" id="KW-0342">GTP-binding</keyword>
<dbReference type="GO" id="GO:0003746">
    <property type="term" value="F:translation elongation factor activity"/>
    <property type="evidence" value="ECO:0007669"/>
    <property type="project" value="UniProtKB-UniRule"/>
</dbReference>
<dbReference type="GO" id="GO:0043022">
    <property type="term" value="F:ribosome binding"/>
    <property type="evidence" value="ECO:0007669"/>
    <property type="project" value="UniProtKB-UniRule"/>
</dbReference>
<dbReference type="FunFam" id="3.40.50.300:FF:000078">
    <property type="entry name" value="Elongation factor 4"/>
    <property type="match status" value="1"/>
</dbReference>
<feature type="binding site" evidence="6">
    <location>
        <begin position="18"/>
        <end position="23"/>
    </location>
    <ligand>
        <name>GTP</name>
        <dbReference type="ChEBI" id="CHEBI:37565"/>
    </ligand>
</feature>
<dbReference type="Gene3D" id="3.40.50.300">
    <property type="entry name" value="P-loop containing nucleotide triphosphate hydrolases"/>
    <property type="match status" value="1"/>
</dbReference>